<organism evidence="2">
    <name type="scientific">mine drainage metagenome</name>
    <dbReference type="NCBI Taxonomy" id="410659"/>
    <lineage>
        <taxon>unclassified sequences</taxon>
        <taxon>metagenomes</taxon>
        <taxon>ecological metagenomes</taxon>
    </lineage>
</organism>
<feature type="transmembrane region" description="Helical" evidence="1">
    <location>
        <begin position="94"/>
        <end position="114"/>
    </location>
</feature>
<keyword evidence="1" id="KW-1133">Transmembrane helix</keyword>
<dbReference type="PANTHER" id="PTHR41282:SF1">
    <property type="entry name" value="CONSERVED TRANSMEMBRANE PROTEIN-RELATED"/>
    <property type="match status" value="1"/>
</dbReference>
<feature type="transmembrane region" description="Helical" evidence="1">
    <location>
        <begin position="42"/>
        <end position="61"/>
    </location>
</feature>
<feature type="transmembrane region" description="Helical" evidence="1">
    <location>
        <begin position="67"/>
        <end position="87"/>
    </location>
</feature>
<sequence>MESSNPVLTKAFNSKGFATFEQTYAGPSATPLETGRMTIDDVVTKTGLLLAILAVTAGVAWKMNLSTGYLMIGALVGFALAMANTFSKTVRPPLVIAYAVCEGLVVGVISHVYNTLYSGIVSQAVIGTVAAFGGILFLYSSGKLRATPRFTKMLMGAAIGYLILGVVSFIASFAGVGHGMGFYGVHGVGLLLAVGGVAIASFFFVLDFDQIQKGVQAGVPTSESWRASFGLLVTLVWLYLEIIRLISILRDQS</sequence>
<dbReference type="PANTHER" id="PTHR41282">
    <property type="entry name" value="CONSERVED TRANSMEMBRANE PROTEIN-RELATED"/>
    <property type="match status" value="1"/>
</dbReference>
<dbReference type="InterPro" id="IPR010539">
    <property type="entry name" value="BaxI_1-like"/>
</dbReference>
<accession>A0A1J5QQ44</accession>
<reference evidence="2" key="1">
    <citation type="submission" date="2016-10" db="EMBL/GenBank/DDBJ databases">
        <title>Sequence of Gallionella enrichment culture.</title>
        <authorList>
            <person name="Poehlein A."/>
            <person name="Muehling M."/>
            <person name="Daniel R."/>
        </authorList>
    </citation>
    <scope>NUCLEOTIDE SEQUENCE</scope>
</reference>
<name>A0A1J5QQ44_9ZZZZ</name>
<feature type="transmembrane region" description="Helical" evidence="1">
    <location>
        <begin position="227"/>
        <end position="249"/>
    </location>
</feature>
<feature type="transmembrane region" description="Helical" evidence="1">
    <location>
        <begin position="120"/>
        <end position="141"/>
    </location>
</feature>
<feature type="transmembrane region" description="Helical" evidence="1">
    <location>
        <begin position="182"/>
        <end position="206"/>
    </location>
</feature>
<keyword evidence="1" id="KW-0812">Transmembrane</keyword>
<evidence type="ECO:0000256" key="1">
    <source>
        <dbReference type="SAM" id="Phobius"/>
    </source>
</evidence>
<protein>
    <submittedName>
        <fullName evidence="2">Bax inhibitor 1 like protein</fullName>
    </submittedName>
</protein>
<dbReference type="EMBL" id="MLJW01000856">
    <property type="protein sequence ID" value="OIQ81999.1"/>
    <property type="molecule type" value="Genomic_DNA"/>
</dbReference>
<gene>
    <name evidence="2" type="ORF">GALL_362230</name>
</gene>
<dbReference type="AlphaFoldDB" id="A0A1J5QQ44"/>
<keyword evidence="1" id="KW-0472">Membrane</keyword>
<feature type="transmembrane region" description="Helical" evidence="1">
    <location>
        <begin position="153"/>
        <end position="176"/>
    </location>
</feature>
<proteinExistence type="predicted"/>
<comment type="caution">
    <text evidence="2">The sequence shown here is derived from an EMBL/GenBank/DDBJ whole genome shotgun (WGS) entry which is preliminary data.</text>
</comment>
<dbReference type="PIRSF" id="PIRSF009160">
    <property type="entry name" value="UCP009160"/>
    <property type="match status" value="1"/>
</dbReference>
<evidence type="ECO:0000313" key="2">
    <source>
        <dbReference type="EMBL" id="OIQ81999.1"/>
    </source>
</evidence>
<dbReference type="Pfam" id="PF12811">
    <property type="entry name" value="BaxI_1"/>
    <property type="match status" value="1"/>
</dbReference>